<name>A0A6P2DE00_9BACT</name>
<evidence type="ECO:0000313" key="2">
    <source>
        <dbReference type="EMBL" id="VTS00396.1"/>
    </source>
</evidence>
<accession>A0A6P2DE00</accession>
<sequence>MGMKELLVRTGEAAAAGIKQVAADLAPHARGGMLDLQNAIVHAFPDSQRQEAVLGMPGVPTSSEVDFEGRVAAAARQPEREPELGMER</sequence>
<evidence type="ECO:0000313" key="3">
    <source>
        <dbReference type="Proteomes" id="UP000464178"/>
    </source>
</evidence>
<reference evidence="2 3" key="1">
    <citation type="submission" date="2019-05" db="EMBL/GenBank/DDBJ databases">
        <authorList>
            <consortium name="Science for Life Laboratories"/>
        </authorList>
    </citation>
    <scope>NUCLEOTIDE SEQUENCE [LARGE SCALE GENOMIC DNA]</scope>
    <source>
        <strain evidence="2">Soil9</strain>
    </source>
</reference>
<organism evidence="2 3">
    <name type="scientific">Gemmata massiliana</name>
    <dbReference type="NCBI Taxonomy" id="1210884"/>
    <lineage>
        <taxon>Bacteria</taxon>
        <taxon>Pseudomonadati</taxon>
        <taxon>Planctomycetota</taxon>
        <taxon>Planctomycetia</taxon>
        <taxon>Gemmatales</taxon>
        <taxon>Gemmataceae</taxon>
        <taxon>Gemmata</taxon>
    </lineage>
</organism>
<keyword evidence="3" id="KW-1185">Reference proteome</keyword>
<gene>
    <name evidence="2" type="ORF">SOIL9_81980</name>
</gene>
<evidence type="ECO:0000256" key="1">
    <source>
        <dbReference type="SAM" id="MobiDB-lite"/>
    </source>
</evidence>
<proteinExistence type="predicted"/>
<feature type="compositionally biased region" description="Basic and acidic residues" evidence="1">
    <location>
        <begin position="77"/>
        <end position="88"/>
    </location>
</feature>
<feature type="region of interest" description="Disordered" evidence="1">
    <location>
        <begin position="58"/>
        <end position="88"/>
    </location>
</feature>
<dbReference type="KEGG" id="gms:SOIL9_81980"/>
<dbReference type="AlphaFoldDB" id="A0A6P2DE00"/>
<dbReference type="Proteomes" id="UP000464178">
    <property type="component" value="Chromosome"/>
</dbReference>
<dbReference type="EMBL" id="LR593886">
    <property type="protein sequence ID" value="VTS00396.1"/>
    <property type="molecule type" value="Genomic_DNA"/>
</dbReference>
<dbReference type="RefSeq" id="WP_162672158.1">
    <property type="nucleotide sequence ID" value="NZ_LR593886.1"/>
</dbReference>
<protein>
    <submittedName>
        <fullName evidence="2">Uncharacterized protein</fullName>
    </submittedName>
</protein>